<comment type="subcellular location">
    <subcellularLocation>
        <location evidence="1">Cell inner membrane</location>
        <topology evidence="1">Peripheral membrane protein</topology>
        <orientation evidence="1">Cytoplasmic side</orientation>
    </subcellularLocation>
</comment>
<evidence type="ECO:0000256" key="3">
    <source>
        <dbReference type="ARBA" id="ARBA00022475"/>
    </source>
</evidence>
<dbReference type="AlphaFoldDB" id="A0A0B7IVK8"/>
<dbReference type="InterPro" id="IPR051199">
    <property type="entry name" value="LPS_LOS_Heptosyltrfase"/>
</dbReference>
<dbReference type="STRING" id="1581680.BN1209_1313"/>
<dbReference type="KEGG" id="mbac:BN1209_1313"/>
<evidence type="ECO:0000256" key="10">
    <source>
        <dbReference type="ARBA" id="ARBA00044041"/>
    </source>
</evidence>
<comment type="pathway">
    <text evidence="2">Bacterial outer membrane biogenesis; LPS core biosynthesis.</text>
</comment>
<evidence type="ECO:0000256" key="9">
    <source>
        <dbReference type="ARBA" id="ARBA00043995"/>
    </source>
</evidence>
<dbReference type="PANTHER" id="PTHR30160:SF19">
    <property type="entry name" value="LIPOPOLYSACCHARIDE HEPTOSYLTRANSFERASE 1"/>
    <property type="match status" value="1"/>
</dbReference>
<keyword evidence="6 14" id="KW-0808">Transferase</keyword>
<dbReference type="PANTHER" id="PTHR30160">
    <property type="entry name" value="TETRAACYLDISACCHARIDE 4'-KINASE-RELATED"/>
    <property type="match status" value="1"/>
</dbReference>
<dbReference type="Pfam" id="PF01075">
    <property type="entry name" value="Glyco_transf_9"/>
    <property type="match status" value="1"/>
</dbReference>
<evidence type="ECO:0000256" key="6">
    <source>
        <dbReference type="ARBA" id="ARBA00022679"/>
    </source>
</evidence>
<comment type="catalytic activity">
    <reaction evidence="13">
        <text>an alpha-Kdo-(2-&gt;4)-alpha-Kdo-(2-&gt;6)-lipid A + ADP-L-glycero-beta-D-manno-heptose = an L-alpha-D-Hep-(1-&gt;5)-[alpha-Kdo-(2-&gt;4)]-alpha-Kdo-(2-&gt;6)-lipid A + ADP + H(+)</text>
        <dbReference type="Rhea" id="RHEA:74067"/>
        <dbReference type="ChEBI" id="CHEBI:15378"/>
        <dbReference type="ChEBI" id="CHEBI:61506"/>
        <dbReference type="ChEBI" id="CHEBI:176431"/>
        <dbReference type="ChEBI" id="CHEBI:193068"/>
        <dbReference type="ChEBI" id="CHEBI:456216"/>
        <dbReference type="EC" id="2.4.99.23"/>
    </reaction>
</comment>
<organism evidence="14 15">
    <name type="scientific">Candidatus Methylopumilus turicensis</name>
    <dbReference type="NCBI Taxonomy" id="1581680"/>
    <lineage>
        <taxon>Bacteria</taxon>
        <taxon>Pseudomonadati</taxon>
        <taxon>Pseudomonadota</taxon>
        <taxon>Betaproteobacteria</taxon>
        <taxon>Nitrosomonadales</taxon>
        <taxon>Methylophilaceae</taxon>
        <taxon>Candidatus Methylopumilus</taxon>
    </lineage>
</organism>
<dbReference type="InterPro" id="IPR002201">
    <property type="entry name" value="Glyco_trans_9"/>
</dbReference>
<dbReference type="HOGENOM" id="CLU_038371_6_0_4"/>
<keyword evidence="3" id="KW-1003">Cell membrane</keyword>
<evidence type="ECO:0000313" key="15">
    <source>
        <dbReference type="Proteomes" id="UP000056322"/>
    </source>
</evidence>
<dbReference type="NCBIfam" id="TIGR02193">
    <property type="entry name" value="heptsyl_trn_I"/>
    <property type="match status" value="1"/>
</dbReference>
<name>A0A0B7IVK8_9PROT</name>
<dbReference type="GO" id="GO:0005829">
    <property type="term" value="C:cytosol"/>
    <property type="evidence" value="ECO:0007669"/>
    <property type="project" value="TreeGrafter"/>
</dbReference>
<proteinExistence type="inferred from homology"/>
<evidence type="ECO:0000256" key="7">
    <source>
        <dbReference type="ARBA" id="ARBA00022985"/>
    </source>
</evidence>
<evidence type="ECO:0000256" key="2">
    <source>
        <dbReference type="ARBA" id="ARBA00004713"/>
    </source>
</evidence>
<dbReference type="GO" id="GO:0005886">
    <property type="term" value="C:plasma membrane"/>
    <property type="evidence" value="ECO:0007669"/>
    <property type="project" value="UniProtKB-SubCell"/>
</dbReference>
<keyword evidence="8" id="KW-0472">Membrane</keyword>
<reference evidence="15" key="1">
    <citation type="submission" date="2014-12" db="EMBL/GenBank/DDBJ databases">
        <authorList>
            <person name="Salcher M.M."/>
        </authorList>
    </citation>
    <scope>NUCLEOTIDE SEQUENCE [LARGE SCALE GENOMIC DNA]</scope>
    <source>
        <strain evidence="15">MMS-10A-171</strain>
    </source>
</reference>
<dbReference type="EMBL" id="LN794158">
    <property type="protein sequence ID" value="CEN56351.1"/>
    <property type="molecule type" value="Genomic_DNA"/>
</dbReference>
<gene>
    <name evidence="14" type="primary">waaC</name>
    <name evidence="14" type="ORF">BN1209_1313</name>
</gene>
<evidence type="ECO:0000256" key="8">
    <source>
        <dbReference type="ARBA" id="ARBA00023136"/>
    </source>
</evidence>
<keyword evidence="7" id="KW-0448">Lipopolysaccharide biosynthesis</keyword>
<dbReference type="InterPro" id="IPR011908">
    <property type="entry name" value="LipoPS_heptosylTferase-I"/>
</dbReference>
<accession>A0A0B7IVK8</accession>
<keyword evidence="15" id="KW-1185">Reference proteome</keyword>
<dbReference type="CDD" id="cd03789">
    <property type="entry name" value="GT9_LPS_heptosyltransferase"/>
    <property type="match status" value="1"/>
</dbReference>
<keyword evidence="5" id="KW-0328">Glycosyltransferase</keyword>
<evidence type="ECO:0000313" key="14">
    <source>
        <dbReference type="EMBL" id="CEN56351.1"/>
    </source>
</evidence>
<dbReference type="GO" id="GO:0008713">
    <property type="term" value="F:ADP-heptose-lipopolysaccharide heptosyltransferase activity"/>
    <property type="evidence" value="ECO:0007669"/>
    <property type="project" value="TreeGrafter"/>
</dbReference>
<dbReference type="EC" id="2.4.99.23" evidence="10"/>
<evidence type="ECO:0000256" key="12">
    <source>
        <dbReference type="ARBA" id="ARBA00044330"/>
    </source>
</evidence>
<evidence type="ECO:0000256" key="11">
    <source>
        <dbReference type="ARBA" id="ARBA00044190"/>
    </source>
</evidence>
<dbReference type="SUPFAM" id="SSF53756">
    <property type="entry name" value="UDP-Glycosyltransferase/glycogen phosphorylase"/>
    <property type="match status" value="1"/>
</dbReference>
<evidence type="ECO:0000256" key="13">
    <source>
        <dbReference type="ARBA" id="ARBA00049201"/>
    </source>
</evidence>
<comment type="similarity">
    <text evidence="9">Belongs to the glycosyltransferase 9 family.</text>
</comment>
<dbReference type="OrthoDB" id="9767552at2"/>
<dbReference type="Gene3D" id="3.40.50.2000">
    <property type="entry name" value="Glycogen Phosphorylase B"/>
    <property type="match status" value="2"/>
</dbReference>
<evidence type="ECO:0000256" key="4">
    <source>
        <dbReference type="ARBA" id="ARBA00022519"/>
    </source>
</evidence>
<dbReference type="RefSeq" id="WP_045751460.1">
    <property type="nucleotide sequence ID" value="NZ_LN794158.1"/>
</dbReference>
<evidence type="ECO:0000256" key="1">
    <source>
        <dbReference type="ARBA" id="ARBA00004515"/>
    </source>
</evidence>
<dbReference type="Proteomes" id="UP000056322">
    <property type="component" value="Chromosome 1"/>
</dbReference>
<keyword evidence="4" id="KW-0997">Cell inner membrane</keyword>
<evidence type="ECO:0000256" key="5">
    <source>
        <dbReference type="ARBA" id="ARBA00022676"/>
    </source>
</evidence>
<sequence>MRILIVKTSSMGDVIHNLPIIADIHAEFPSAQIDWVVEEGFTDMLRLNPQINRVIPVAIRRWRKHVFSKKTWLEIKAFKLALKSTHYDFIIDTQSLLKSALIGCLANGKRYGQSPSTARERLAGFLYHHRFAISRTQHAVERNRQLTALALNFRVPTSAPNFGLPRNELVKKIDMQLPEKYVMAFHATSRDSKLWPMGHWVSLGLLLAKKGITLCLPWASDTEKSRANIIATHVPQAVVLPKSSITTLAHITAGAQAAVGVDTGLVHLAVAMDVPTIAIYTDTHPDLNGAYGGQNALAINLGGKGRMPEPSEVFSAFDRLGTF</sequence>
<dbReference type="GO" id="GO:0009244">
    <property type="term" value="P:lipopolysaccharide core region biosynthetic process"/>
    <property type="evidence" value="ECO:0007669"/>
    <property type="project" value="InterPro"/>
</dbReference>
<protein>
    <recommendedName>
        <fullName evidence="11">Lipopolysaccharide heptosyltransferase 1</fullName>
        <ecNumber evidence="10">2.4.99.23</ecNumber>
    </recommendedName>
    <alternativeName>
        <fullName evidence="12">ADP-heptose:lipopolysaccharide heptosyltransferase I</fullName>
    </alternativeName>
</protein>